<reference evidence="1 2" key="2">
    <citation type="journal article" date="2022" name="Mol. Ecol. Resour.">
        <title>The genomes of chicory, endive, great burdock and yacon provide insights into Asteraceae paleo-polyploidization history and plant inulin production.</title>
        <authorList>
            <person name="Fan W."/>
            <person name="Wang S."/>
            <person name="Wang H."/>
            <person name="Wang A."/>
            <person name="Jiang F."/>
            <person name="Liu H."/>
            <person name="Zhao H."/>
            <person name="Xu D."/>
            <person name="Zhang Y."/>
        </authorList>
    </citation>
    <scope>NUCLEOTIDE SEQUENCE [LARGE SCALE GENOMIC DNA]</scope>
    <source>
        <strain evidence="2">cv. Punajuju</strain>
        <tissue evidence="1">Leaves</tissue>
    </source>
</reference>
<accession>A0ACB9E4E4</accession>
<dbReference type="Proteomes" id="UP001055811">
    <property type="component" value="Linkage Group LG04"/>
</dbReference>
<dbReference type="EMBL" id="CM042012">
    <property type="protein sequence ID" value="KAI3753311.1"/>
    <property type="molecule type" value="Genomic_DNA"/>
</dbReference>
<comment type="caution">
    <text evidence="1">The sequence shown here is derived from an EMBL/GenBank/DDBJ whole genome shotgun (WGS) entry which is preliminary data.</text>
</comment>
<evidence type="ECO:0000313" key="1">
    <source>
        <dbReference type="EMBL" id="KAI3753311.1"/>
    </source>
</evidence>
<sequence>MALVRTRSQHTFHHGRHPQPPQFITSTPPTPLLPVTADYRSNSNTDPPNSHHRSNTGSVHLDLPHNEMYDMTGS</sequence>
<name>A0ACB9E4E4_CICIN</name>
<gene>
    <name evidence="1" type="ORF">L2E82_25361</name>
</gene>
<organism evidence="1 2">
    <name type="scientific">Cichorium intybus</name>
    <name type="common">Chicory</name>
    <dbReference type="NCBI Taxonomy" id="13427"/>
    <lineage>
        <taxon>Eukaryota</taxon>
        <taxon>Viridiplantae</taxon>
        <taxon>Streptophyta</taxon>
        <taxon>Embryophyta</taxon>
        <taxon>Tracheophyta</taxon>
        <taxon>Spermatophyta</taxon>
        <taxon>Magnoliopsida</taxon>
        <taxon>eudicotyledons</taxon>
        <taxon>Gunneridae</taxon>
        <taxon>Pentapetalae</taxon>
        <taxon>asterids</taxon>
        <taxon>campanulids</taxon>
        <taxon>Asterales</taxon>
        <taxon>Asteraceae</taxon>
        <taxon>Cichorioideae</taxon>
        <taxon>Cichorieae</taxon>
        <taxon>Cichoriinae</taxon>
        <taxon>Cichorium</taxon>
    </lineage>
</organism>
<reference evidence="2" key="1">
    <citation type="journal article" date="2022" name="Mol. Ecol. Resour.">
        <title>The genomes of chicory, endive, great burdock and yacon provide insights into Asteraceae palaeo-polyploidization history and plant inulin production.</title>
        <authorList>
            <person name="Fan W."/>
            <person name="Wang S."/>
            <person name="Wang H."/>
            <person name="Wang A."/>
            <person name="Jiang F."/>
            <person name="Liu H."/>
            <person name="Zhao H."/>
            <person name="Xu D."/>
            <person name="Zhang Y."/>
        </authorList>
    </citation>
    <scope>NUCLEOTIDE SEQUENCE [LARGE SCALE GENOMIC DNA]</scope>
    <source>
        <strain evidence="2">cv. Punajuju</strain>
    </source>
</reference>
<keyword evidence="2" id="KW-1185">Reference proteome</keyword>
<proteinExistence type="predicted"/>
<protein>
    <submittedName>
        <fullName evidence="1">Uncharacterized protein</fullName>
    </submittedName>
</protein>
<evidence type="ECO:0000313" key="2">
    <source>
        <dbReference type="Proteomes" id="UP001055811"/>
    </source>
</evidence>